<proteinExistence type="predicted"/>
<evidence type="ECO:0000313" key="3">
    <source>
        <dbReference type="EMBL" id="KAG5187535.1"/>
    </source>
</evidence>
<keyword evidence="2" id="KW-0732">Signal</keyword>
<organism evidence="3 4">
    <name type="scientific">Tribonema minus</name>
    <dbReference type="NCBI Taxonomy" id="303371"/>
    <lineage>
        <taxon>Eukaryota</taxon>
        <taxon>Sar</taxon>
        <taxon>Stramenopiles</taxon>
        <taxon>Ochrophyta</taxon>
        <taxon>PX clade</taxon>
        <taxon>Xanthophyceae</taxon>
        <taxon>Tribonematales</taxon>
        <taxon>Tribonemataceae</taxon>
        <taxon>Tribonema</taxon>
    </lineage>
</organism>
<accession>A0A835Z9V4</accession>
<reference evidence="3" key="1">
    <citation type="submission" date="2021-02" db="EMBL/GenBank/DDBJ databases">
        <title>First Annotated Genome of the Yellow-green Alga Tribonema minus.</title>
        <authorList>
            <person name="Mahan K.M."/>
        </authorList>
    </citation>
    <scope>NUCLEOTIDE SEQUENCE</scope>
    <source>
        <strain evidence="3">UTEX B ZZ1240</strain>
    </source>
</reference>
<comment type="caution">
    <text evidence="3">The sequence shown here is derived from an EMBL/GenBank/DDBJ whole genome shotgun (WGS) entry which is preliminary data.</text>
</comment>
<dbReference type="Proteomes" id="UP000664859">
    <property type="component" value="Unassembled WGS sequence"/>
</dbReference>
<dbReference type="AlphaFoldDB" id="A0A835Z9V4"/>
<feature type="compositionally biased region" description="Pro residues" evidence="1">
    <location>
        <begin position="284"/>
        <end position="297"/>
    </location>
</feature>
<feature type="compositionally biased region" description="Low complexity" evidence="1">
    <location>
        <begin position="55"/>
        <end position="125"/>
    </location>
</feature>
<evidence type="ECO:0000313" key="4">
    <source>
        <dbReference type="Proteomes" id="UP000664859"/>
    </source>
</evidence>
<feature type="region of interest" description="Disordered" evidence="1">
    <location>
        <begin position="284"/>
        <end position="350"/>
    </location>
</feature>
<feature type="compositionally biased region" description="Low complexity" evidence="1">
    <location>
        <begin position="133"/>
        <end position="153"/>
    </location>
</feature>
<evidence type="ECO:0000256" key="2">
    <source>
        <dbReference type="SAM" id="SignalP"/>
    </source>
</evidence>
<feature type="signal peptide" evidence="2">
    <location>
        <begin position="1"/>
        <end position="17"/>
    </location>
</feature>
<protein>
    <submittedName>
        <fullName evidence="3">Uncharacterized protein</fullName>
    </submittedName>
</protein>
<feature type="region of interest" description="Disordered" evidence="1">
    <location>
        <begin position="20"/>
        <end position="153"/>
    </location>
</feature>
<dbReference type="EMBL" id="JAFCMP010000089">
    <property type="protein sequence ID" value="KAG5187535.1"/>
    <property type="molecule type" value="Genomic_DNA"/>
</dbReference>
<feature type="compositionally biased region" description="Pro residues" evidence="1">
    <location>
        <begin position="337"/>
        <end position="348"/>
    </location>
</feature>
<evidence type="ECO:0000256" key="1">
    <source>
        <dbReference type="SAM" id="MobiDB-lite"/>
    </source>
</evidence>
<gene>
    <name evidence="3" type="ORF">JKP88DRAFT_307302</name>
</gene>
<sequence length="764" mass="76487">MLRALLLCVLASTGTDAAVAAREGRTRGRRRAQRQLPHHTANDGALSLHAPAVQSDLDIPPDSSDSTTPTSLTDSTTPTSPTDSTTPTSPTDSTTPTSPTDSTTPTSPTDSTSDYTSDSSTPTSLSDDDAALPTPAVSPGPTTTTAATSPTSSYTYSDTPYFDDPPCGTSSSGSSGPCAPVAPVFCADAPAAPLCIDVVPGTLCLAGWLPVGLGGGEYGCVWAPNLTIIVALCPAVAGSPLPPGGCVAQPGGGGCGAGFALVAAAQQLCVPATKVVATAVPLPPPNGAVPTLPPSRPALPGAKQQPTVDVAPPRLQAAPVPVTAPSGANVKPQRPANLPPPPPPPAATPLPAGTDLGVIDAATAAVWKVQLSTGSTIKCSVAVAAINACLRPLPIGFFEQTFGASYSKDDGTLLVTAASSAPPGGSDAVGRVIALDPKAAAAAPPMRRLLASVANRRTPAGPVVWARELGGGRGLYSAAYAVYVTGKSVLAAGGARGVNIATRQLGTTAYAVQTTPPNRPSALARSRACAAQLSDQRGRVRRLTDVANAAAPIAGNELGFAVAAPSPDRRGADAAARRALGANEIAPVVGGTVDGAAFVTAYNAKGAAQWTAPGAKETTATVSLNVDADGKDAAGVIALQTTVWPSDARSADTGADALVVQRLDAATGAVVSAAQDWHGIVTLGMNFAREVLPVSYDIAADALVVQRLGAALGAVVWATKPQYNAVGTAVASSKQHRVTVVGYEGPNVLVKSYSYKTGKKVSWC</sequence>
<feature type="compositionally biased region" description="Basic residues" evidence="1">
    <location>
        <begin position="27"/>
        <end position="37"/>
    </location>
</feature>
<keyword evidence="4" id="KW-1185">Reference proteome</keyword>
<name>A0A835Z9V4_9STRA</name>
<feature type="chain" id="PRO_5032595285" evidence="2">
    <location>
        <begin position="18"/>
        <end position="764"/>
    </location>
</feature>